<evidence type="ECO:0000259" key="8">
    <source>
        <dbReference type="Pfam" id="PF02668"/>
    </source>
</evidence>
<dbReference type="Pfam" id="PF02668">
    <property type="entry name" value="TauD"/>
    <property type="match status" value="1"/>
</dbReference>
<dbReference type="Proteomes" id="UP000799423">
    <property type="component" value="Unassembled WGS sequence"/>
</dbReference>
<evidence type="ECO:0000256" key="5">
    <source>
        <dbReference type="ARBA" id="ARBA00023002"/>
    </source>
</evidence>
<dbReference type="PANTHER" id="PTHR30468:SF31">
    <property type="entry name" value="ALPHA-KETOGLUTARATE-DEPENDENT SULFONATE DIOXYGENASE-RELATED"/>
    <property type="match status" value="1"/>
</dbReference>
<evidence type="ECO:0000256" key="7">
    <source>
        <dbReference type="SAM" id="MobiDB-lite"/>
    </source>
</evidence>
<feature type="compositionally biased region" description="Basic and acidic residues" evidence="7">
    <location>
        <begin position="364"/>
        <end position="379"/>
    </location>
</feature>
<dbReference type="GO" id="GO:0005737">
    <property type="term" value="C:cytoplasm"/>
    <property type="evidence" value="ECO:0007669"/>
    <property type="project" value="TreeGrafter"/>
</dbReference>
<gene>
    <name evidence="9" type="ORF">T440DRAFT_188968</name>
</gene>
<organism evidence="9 10">
    <name type="scientific">Plenodomus tracheiphilus IPT5</name>
    <dbReference type="NCBI Taxonomy" id="1408161"/>
    <lineage>
        <taxon>Eukaryota</taxon>
        <taxon>Fungi</taxon>
        <taxon>Dikarya</taxon>
        <taxon>Ascomycota</taxon>
        <taxon>Pezizomycotina</taxon>
        <taxon>Dothideomycetes</taxon>
        <taxon>Pleosporomycetidae</taxon>
        <taxon>Pleosporales</taxon>
        <taxon>Pleosporineae</taxon>
        <taxon>Leptosphaeriaceae</taxon>
        <taxon>Plenodomus</taxon>
    </lineage>
</organism>
<feature type="region of interest" description="Disordered" evidence="7">
    <location>
        <begin position="364"/>
        <end position="385"/>
    </location>
</feature>
<dbReference type="InterPro" id="IPR042098">
    <property type="entry name" value="TauD-like_sf"/>
</dbReference>
<evidence type="ECO:0000256" key="4">
    <source>
        <dbReference type="ARBA" id="ARBA00022964"/>
    </source>
</evidence>
<dbReference type="OrthoDB" id="10257314at2759"/>
<comment type="similarity">
    <text evidence="2">Belongs to the TfdA dioxygenase family.</text>
</comment>
<evidence type="ECO:0000256" key="1">
    <source>
        <dbReference type="ARBA" id="ARBA00001954"/>
    </source>
</evidence>
<feature type="domain" description="TauD/TfdA-like" evidence="8">
    <location>
        <begin position="130"/>
        <end position="335"/>
    </location>
</feature>
<evidence type="ECO:0000256" key="2">
    <source>
        <dbReference type="ARBA" id="ARBA00005896"/>
    </source>
</evidence>
<dbReference type="InterPro" id="IPR003819">
    <property type="entry name" value="TauD/TfdA-like"/>
</dbReference>
<evidence type="ECO:0000256" key="3">
    <source>
        <dbReference type="ARBA" id="ARBA00022723"/>
    </source>
</evidence>
<keyword evidence="5" id="KW-0560">Oxidoreductase</keyword>
<keyword evidence="3" id="KW-0479">Metal-binding</keyword>
<proteinExistence type="inferred from homology"/>
<dbReference type="AlphaFoldDB" id="A0A6A7AW76"/>
<dbReference type="GO" id="GO:0016706">
    <property type="term" value="F:2-oxoglutarate-dependent dioxygenase activity"/>
    <property type="evidence" value="ECO:0007669"/>
    <property type="project" value="TreeGrafter"/>
</dbReference>
<reference evidence="9" key="1">
    <citation type="submission" date="2020-01" db="EMBL/GenBank/DDBJ databases">
        <authorList>
            <consortium name="DOE Joint Genome Institute"/>
            <person name="Haridas S."/>
            <person name="Albert R."/>
            <person name="Binder M."/>
            <person name="Bloem J."/>
            <person name="Labutti K."/>
            <person name="Salamov A."/>
            <person name="Andreopoulos B."/>
            <person name="Baker S.E."/>
            <person name="Barry K."/>
            <person name="Bills G."/>
            <person name="Bluhm B.H."/>
            <person name="Cannon C."/>
            <person name="Castanera R."/>
            <person name="Culley D.E."/>
            <person name="Daum C."/>
            <person name="Ezra D."/>
            <person name="Gonzalez J.B."/>
            <person name="Henrissat B."/>
            <person name="Kuo A."/>
            <person name="Liang C."/>
            <person name="Lipzen A."/>
            <person name="Lutzoni F."/>
            <person name="Magnuson J."/>
            <person name="Mondo S."/>
            <person name="Nolan M."/>
            <person name="Ohm R."/>
            <person name="Pangilinan J."/>
            <person name="Park H.-J."/>
            <person name="Ramirez L."/>
            <person name="Alfaro M."/>
            <person name="Sun H."/>
            <person name="Tritt A."/>
            <person name="Yoshinaga Y."/>
            <person name="Zwiers L.-H."/>
            <person name="Turgeon B.G."/>
            <person name="Goodwin S.B."/>
            <person name="Spatafora J.W."/>
            <person name="Crous P.W."/>
            <person name="Grigoriev I.V."/>
        </authorList>
    </citation>
    <scope>NUCLEOTIDE SEQUENCE</scope>
    <source>
        <strain evidence="9">IPT5</strain>
    </source>
</reference>
<feature type="compositionally biased region" description="Basic and acidic residues" evidence="7">
    <location>
        <begin position="457"/>
        <end position="467"/>
    </location>
</feature>
<comment type="cofactor">
    <cofactor evidence="1">
        <name>Fe(2+)</name>
        <dbReference type="ChEBI" id="CHEBI:29033"/>
    </cofactor>
</comment>
<evidence type="ECO:0000313" key="10">
    <source>
        <dbReference type="Proteomes" id="UP000799423"/>
    </source>
</evidence>
<dbReference type="SUPFAM" id="SSF51197">
    <property type="entry name" value="Clavaminate synthase-like"/>
    <property type="match status" value="1"/>
</dbReference>
<protein>
    <submittedName>
        <fullName evidence="9">Clavaminate synthase-like protein</fullName>
    </submittedName>
</protein>
<feature type="compositionally biased region" description="Polar residues" evidence="7">
    <location>
        <begin position="74"/>
        <end position="86"/>
    </location>
</feature>
<dbReference type="Gene3D" id="3.60.130.10">
    <property type="entry name" value="Clavaminate synthase-like"/>
    <property type="match status" value="1"/>
</dbReference>
<dbReference type="PANTHER" id="PTHR30468">
    <property type="entry name" value="ALPHA-KETOGLUTARATE-DEPENDENT SULFONATE DIOXYGENASE"/>
    <property type="match status" value="1"/>
</dbReference>
<dbReference type="InterPro" id="IPR051323">
    <property type="entry name" value="AtsK-like"/>
</dbReference>
<sequence length="488" mass="55246">MLSSTSTRIWNRYHEVFATSEWEDRIRGIALKQNNISEVGQTQELDTILENEENMGHHHYHRSRNPASEDEGYETTSEISQPSSPLKSRKAQRTVSSSVESDGLGVEPQLRDLGILQHWNESLGSTLSNVRLEALTIVQLRELAELVAERGVVVLRDQELSREEQGRISAQIAGVNGEGVVEEVVEEPVERVVSEKTRAGWDSYGSFEQLQRSYTVARAEEAGGETSWISLYGLYDDLSKPMRRFLDGLEVAQNSTNEDVPTIITLPAVATHPLTNFKTLNAKPANSPHFPDLSPKESASLHALLEHNLLSADEHTVRFRWEKGDVAIWDNRCTAYKHIGLRSPTGVKRFETSVGGVKPYFDKHSESRAERVQRLQREKEEEEERREEIRRRFNNTPLRRILRRQALWENDSQATFTSLDSAGHRVERDINAVDMSRSTDNGDSGDGDLTRISQEGKGSEDKAEESIRTVVSSKGSPLRRILQRQIRV</sequence>
<feature type="region of interest" description="Disordered" evidence="7">
    <location>
        <begin position="431"/>
        <end position="475"/>
    </location>
</feature>
<evidence type="ECO:0000313" key="9">
    <source>
        <dbReference type="EMBL" id="KAF2847561.1"/>
    </source>
</evidence>
<dbReference type="GO" id="GO:0046872">
    <property type="term" value="F:metal ion binding"/>
    <property type="evidence" value="ECO:0007669"/>
    <property type="project" value="UniProtKB-KW"/>
</dbReference>
<keyword evidence="4" id="KW-0223">Dioxygenase</keyword>
<keyword evidence="6" id="KW-0408">Iron</keyword>
<dbReference type="EMBL" id="MU006324">
    <property type="protein sequence ID" value="KAF2847561.1"/>
    <property type="molecule type" value="Genomic_DNA"/>
</dbReference>
<evidence type="ECO:0000256" key="6">
    <source>
        <dbReference type="ARBA" id="ARBA00023004"/>
    </source>
</evidence>
<name>A0A6A7AW76_9PLEO</name>
<accession>A0A6A7AW76</accession>
<keyword evidence="10" id="KW-1185">Reference proteome</keyword>
<feature type="region of interest" description="Disordered" evidence="7">
    <location>
        <begin position="57"/>
        <end position="103"/>
    </location>
</feature>